<dbReference type="InterPro" id="IPR011607">
    <property type="entry name" value="MGS-like_dom"/>
</dbReference>
<protein>
    <recommendedName>
        <fullName evidence="1">MGS-like domain-containing protein</fullName>
    </recommendedName>
</protein>
<dbReference type="Proteomes" id="UP000012960">
    <property type="component" value="Unplaced"/>
</dbReference>
<dbReference type="EnsemblPlants" id="Ma11_t10790.1">
    <property type="protein sequence ID" value="Ma11_p10790.1"/>
    <property type="gene ID" value="Ma11_g10790"/>
</dbReference>
<organism evidence="2 3">
    <name type="scientific">Musa acuminata subsp. malaccensis</name>
    <name type="common">Wild banana</name>
    <name type="synonym">Musa malaccensis</name>
    <dbReference type="NCBI Taxonomy" id="214687"/>
    <lineage>
        <taxon>Eukaryota</taxon>
        <taxon>Viridiplantae</taxon>
        <taxon>Streptophyta</taxon>
        <taxon>Embryophyta</taxon>
        <taxon>Tracheophyta</taxon>
        <taxon>Spermatophyta</taxon>
        <taxon>Magnoliopsida</taxon>
        <taxon>Liliopsida</taxon>
        <taxon>Zingiberales</taxon>
        <taxon>Musaceae</taxon>
        <taxon>Musa</taxon>
    </lineage>
</organism>
<sequence>MPLSLSSSPTAAATTAAGGAAHRFLYPHRPCLHRAGKNFVLLSFVPCRASSVARGLIRGMADVETQKAASPSILAGHKQALISLSDKRDLSLLGDGLQGLGYSIVSTGGTAFALEEAGVSVTKVEEITHFPEMWVIGGHGNPTGHHHEKE</sequence>
<dbReference type="GO" id="GO:0006164">
    <property type="term" value="P:purine nucleotide biosynthetic process"/>
    <property type="evidence" value="ECO:0007669"/>
    <property type="project" value="InterPro"/>
</dbReference>
<evidence type="ECO:0000313" key="3">
    <source>
        <dbReference type="Proteomes" id="UP000012960"/>
    </source>
</evidence>
<dbReference type="PROSITE" id="PS51855">
    <property type="entry name" value="MGS"/>
    <property type="match status" value="1"/>
</dbReference>
<keyword evidence="3" id="KW-1185">Reference proteome</keyword>
<evidence type="ECO:0000259" key="1">
    <source>
        <dbReference type="PROSITE" id="PS51855"/>
    </source>
</evidence>
<reference evidence="2" key="1">
    <citation type="submission" date="2021-05" db="UniProtKB">
        <authorList>
            <consortium name="EnsemblPlants"/>
        </authorList>
    </citation>
    <scope>IDENTIFICATION</scope>
    <source>
        <strain evidence="2">subsp. malaccensis</strain>
    </source>
</reference>
<proteinExistence type="predicted"/>
<name>A0A804L6H9_MUSAM</name>
<dbReference type="GO" id="GO:0004643">
    <property type="term" value="F:phosphoribosylaminoimidazolecarboxamide formyltransferase activity"/>
    <property type="evidence" value="ECO:0007669"/>
    <property type="project" value="InterPro"/>
</dbReference>
<dbReference type="PANTHER" id="PTHR11692">
    <property type="entry name" value="BIFUNCTIONAL PURINE BIOSYNTHESIS PROTEIN PURH"/>
    <property type="match status" value="1"/>
</dbReference>
<dbReference type="OrthoDB" id="6017153at2759"/>
<dbReference type="GO" id="GO:0003937">
    <property type="term" value="F:IMP cyclohydrolase activity"/>
    <property type="evidence" value="ECO:0007669"/>
    <property type="project" value="InterPro"/>
</dbReference>
<dbReference type="PANTHER" id="PTHR11692:SF0">
    <property type="entry name" value="BIFUNCTIONAL PURINE BIOSYNTHESIS PROTEIN ATIC"/>
    <property type="match status" value="1"/>
</dbReference>
<dbReference type="Pfam" id="PF02142">
    <property type="entry name" value="MGS"/>
    <property type="match status" value="1"/>
</dbReference>
<dbReference type="Gene3D" id="3.40.50.1380">
    <property type="entry name" value="Methylglyoxal synthase-like domain"/>
    <property type="match status" value="1"/>
</dbReference>
<feature type="domain" description="MGS-like" evidence="1">
    <location>
        <begin position="68"/>
        <end position="150"/>
    </location>
</feature>
<dbReference type="AlphaFoldDB" id="A0A804L6H9"/>
<dbReference type="InterPro" id="IPR002695">
    <property type="entry name" value="PurH-like"/>
</dbReference>
<dbReference type="Gramene" id="Ma11_t10790.1">
    <property type="protein sequence ID" value="Ma11_p10790.1"/>
    <property type="gene ID" value="Ma11_g10790"/>
</dbReference>
<dbReference type="InParanoid" id="A0A804L6H9"/>
<evidence type="ECO:0000313" key="2">
    <source>
        <dbReference type="EnsemblPlants" id="Ma11_p10790.1"/>
    </source>
</evidence>
<dbReference type="SUPFAM" id="SSF52335">
    <property type="entry name" value="Methylglyoxal synthase-like"/>
    <property type="match status" value="1"/>
</dbReference>
<accession>A0A804L6H9</accession>
<dbReference type="InterPro" id="IPR036914">
    <property type="entry name" value="MGS-like_dom_sf"/>
</dbReference>